<dbReference type="Gene3D" id="3.40.50.80">
    <property type="entry name" value="Nucleotide-binding domain of ferredoxin-NADP reductase (FNR) module"/>
    <property type="match status" value="1"/>
</dbReference>
<name>A0A7W9YCE4_9HYPH</name>
<dbReference type="PROSITE" id="PS51384">
    <property type="entry name" value="FAD_FR"/>
    <property type="match status" value="1"/>
</dbReference>
<reference evidence="3 4" key="1">
    <citation type="submission" date="2020-08" db="EMBL/GenBank/DDBJ databases">
        <title>Genomic Encyclopedia of Type Strains, Phase IV (KMG-IV): sequencing the most valuable type-strain genomes for metagenomic binning, comparative biology and taxonomic classification.</title>
        <authorList>
            <person name="Goeker M."/>
        </authorList>
    </citation>
    <scope>NUCLEOTIDE SEQUENCE [LARGE SCALE GENOMIC DNA]</scope>
    <source>
        <strain evidence="3 4">DSM 100734</strain>
    </source>
</reference>
<dbReference type="CDD" id="cd06193">
    <property type="entry name" value="siderophore_interacting"/>
    <property type="match status" value="1"/>
</dbReference>
<evidence type="ECO:0000259" key="2">
    <source>
        <dbReference type="PROSITE" id="PS51384"/>
    </source>
</evidence>
<dbReference type="Pfam" id="PF08021">
    <property type="entry name" value="FAD_binding_9"/>
    <property type="match status" value="1"/>
</dbReference>
<protein>
    <submittedName>
        <fullName evidence="3">NADPH-dependent ferric siderophore reductase</fullName>
    </submittedName>
</protein>
<dbReference type="InterPro" id="IPR013113">
    <property type="entry name" value="SIP_FAD-bd"/>
</dbReference>
<evidence type="ECO:0000313" key="4">
    <source>
        <dbReference type="Proteomes" id="UP000547879"/>
    </source>
</evidence>
<dbReference type="InterPro" id="IPR017938">
    <property type="entry name" value="Riboflavin_synthase-like_b-brl"/>
</dbReference>
<dbReference type="InterPro" id="IPR007037">
    <property type="entry name" value="SIP_rossman_dom"/>
</dbReference>
<dbReference type="RefSeq" id="WP_183997756.1">
    <property type="nucleotide sequence ID" value="NZ_BMHW01000015.1"/>
</dbReference>
<feature type="domain" description="FAD-binding FR-type" evidence="2">
    <location>
        <begin position="2"/>
        <end position="126"/>
    </location>
</feature>
<dbReference type="SUPFAM" id="SSF63380">
    <property type="entry name" value="Riboflavin synthase domain-like"/>
    <property type="match status" value="1"/>
</dbReference>
<dbReference type="AlphaFoldDB" id="A0A7W9YCE4"/>
<comment type="caution">
    <text evidence="3">The sequence shown here is derived from an EMBL/GenBank/DDBJ whole genome shotgun (WGS) entry which is preliminary data.</text>
</comment>
<dbReference type="InterPro" id="IPR017927">
    <property type="entry name" value="FAD-bd_FR_type"/>
</dbReference>
<dbReference type="EMBL" id="JACHEG010000013">
    <property type="protein sequence ID" value="MBB6166004.1"/>
    <property type="molecule type" value="Genomic_DNA"/>
</dbReference>
<organism evidence="3 4">
    <name type="scientific">Rhizobium wenxiniae</name>
    <dbReference type="NCBI Taxonomy" id="1737357"/>
    <lineage>
        <taxon>Bacteria</taxon>
        <taxon>Pseudomonadati</taxon>
        <taxon>Pseudomonadota</taxon>
        <taxon>Alphaproteobacteria</taxon>
        <taxon>Hyphomicrobiales</taxon>
        <taxon>Rhizobiaceae</taxon>
        <taxon>Rhizobium/Agrobacterium group</taxon>
        <taxon>Rhizobium</taxon>
    </lineage>
</organism>
<keyword evidence="4" id="KW-1185">Reference proteome</keyword>
<proteinExistence type="inferred from homology"/>
<dbReference type="Gene3D" id="2.40.30.10">
    <property type="entry name" value="Translation factors"/>
    <property type="match status" value="1"/>
</dbReference>
<sequence>MKQCYRAEVLDKHWLTPSMIRVEIGGGDMAQFQSSGFPDEWVRLVFPAENGKVTMPRLVDDRWQMPADLPRSRLRPYTIRQVNEEMASVTVDFVVHDGGLASDWARLAGPGDEIGVTSPQGKYAPPDDAEWIILIADATGLPAVARILAEKKCNRPCVAHIEIPDMDDAQVDLDALCRMNWHTGFGSIPGATNLLEIAQSVHLPEGRGYVWVAGEAKVTTAIRRLLCEERGLPKDSITAIGYWIFGKSRE</sequence>
<accession>A0A7W9YCE4</accession>
<dbReference type="PANTHER" id="PTHR30157:SF0">
    <property type="entry name" value="NADPH-DEPENDENT FERRIC-CHELATE REDUCTASE"/>
    <property type="match status" value="1"/>
</dbReference>
<dbReference type="InterPro" id="IPR039374">
    <property type="entry name" value="SIP_fam"/>
</dbReference>
<dbReference type="Pfam" id="PF04954">
    <property type="entry name" value="SIP"/>
    <property type="match status" value="1"/>
</dbReference>
<evidence type="ECO:0000256" key="1">
    <source>
        <dbReference type="ARBA" id="ARBA00035644"/>
    </source>
</evidence>
<dbReference type="PANTHER" id="PTHR30157">
    <property type="entry name" value="FERRIC REDUCTASE, NADPH-DEPENDENT"/>
    <property type="match status" value="1"/>
</dbReference>
<comment type="similarity">
    <text evidence="1">Belongs to the SIP oxidoreductase family.</text>
</comment>
<dbReference type="Proteomes" id="UP000547879">
    <property type="component" value="Unassembled WGS sequence"/>
</dbReference>
<evidence type="ECO:0000313" key="3">
    <source>
        <dbReference type="EMBL" id="MBB6166004.1"/>
    </source>
</evidence>
<dbReference type="GO" id="GO:0016491">
    <property type="term" value="F:oxidoreductase activity"/>
    <property type="evidence" value="ECO:0007669"/>
    <property type="project" value="InterPro"/>
</dbReference>
<dbReference type="InterPro" id="IPR039261">
    <property type="entry name" value="FNR_nucleotide-bd"/>
</dbReference>
<gene>
    <name evidence="3" type="ORF">HNQ72_005854</name>
</gene>